<reference evidence="3" key="1">
    <citation type="journal article" date="2019" name="Int. J. Syst. Evol. Microbiol.">
        <title>The Global Catalogue of Microorganisms (GCM) 10K type strain sequencing project: providing services to taxonomists for standard genome sequencing and annotation.</title>
        <authorList>
            <consortium name="The Broad Institute Genomics Platform"/>
            <consortium name="The Broad Institute Genome Sequencing Center for Infectious Disease"/>
            <person name="Wu L."/>
            <person name="Ma J."/>
        </authorList>
    </citation>
    <scope>NUCLEOTIDE SEQUENCE [LARGE SCALE GENOMIC DNA]</scope>
    <source>
        <strain evidence="3">NBRC 100033</strain>
    </source>
</reference>
<name>A0ABQ5ZSX1_9GAMM</name>
<proteinExistence type="predicted"/>
<accession>A0ABQ5ZSX1</accession>
<comment type="caution">
    <text evidence="2">The sequence shown here is derived from an EMBL/GenBank/DDBJ whole genome shotgun (WGS) entry which is preliminary data.</text>
</comment>
<protein>
    <submittedName>
        <fullName evidence="2">Uncharacterized protein</fullName>
    </submittedName>
</protein>
<keyword evidence="3" id="KW-1185">Reference proteome</keyword>
<sequence>MKSGNPTDQLKNKQSGRVSGHDFSILGRNGSANTAIEVMIQVFAELAKDDPQFLERFIARKHGKKRRYVSRNKNELYPDRPDLVESSAIEIIPGWWIGTNYSRKDMQKIINLAKEVARPEAAATIKVQLL</sequence>
<evidence type="ECO:0000313" key="3">
    <source>
        <dbReference type="Proteomes" id="UP001156682"/>
    </source>
</evidence>
<dbReference type="RefSeq" id="WP_027851993.1">
    <property type="nucleotide sequence ID" value="NZ_BSOR01000009.1"/>
</dbReference>
<feature type="compositionally biased region" description="Polar residues" evidence="1">
    <location>
        <begin position="1"/>
        <end position="17"/>
    </location>
</feature>
<gene>
    <name evidence="2" type="ORF">GCM10007878_04990</name>
</gene>
<evidence type="ECO:0000313" key="2">
    <source>
        <dbReference type="EMBL" id="GLR63064.1"/>
    </source>
</evidence>
<dbReference type="EMBL" id="BSOR01000009">
    <property type="protein sequence ID" value="GLR63064.1"/>
    <property type="molecule type" value="Genomic_DNA"/>
</dbReference>
<dbReference type="Proteomes" id="UP001156682">
    <property type="component" value="Unassembled WGS sequence"/>
</dbReference>
<organism evidence="2 3">
    <name type="scientific">Marinospirillum insulare</name>
    <dbReference type="NCBI Taxonomy" id="217169"/>
    <lineage>
        <taxon>Bacteria</taxon>
        <taxon>Pseudomonadati</taxon>
        <taxon>Pseudomonadota</taxon>
        <taxon>Gammaproteobacteria</taxon>
        <taxon>Oceanospirillales</taxon>
        <taxon>Oceanospirillaceae</taxon>
        <taxon>Marinospirillum</taxon>
    </lineage>
</organism>
<evidence type="ECO:0000256" key="1">
    <source>
        <dbReference type="SAM" id="MobiDB-lite"/>
    </source>
</evidence>
<feature type="region of interest" description="Disordered" evidence="1">
    <location>
        <begin position="1"/>
        <end position="24"/>
    </location>
</feature>